<dbReference type="Proteomes" id="UP001396334">
    <property type="component" value="Unassembled WGS sequence"/>
</dbReference>
<proteinExistence type="predicted"/>
<protein>
    <submittedName>
        <fullName evidence="1">Uncharacterized protein</fullName>
    </submittedName>
</protein>
<accession>A0ABR2P9H0</accession>
<comment type="caution">
    <text evidence="1">The sequence shown here is derived from an EMBL/GenBank/DDBJ whole genome shotgun (WGS) entry which is preliminary data.</text>
</comment>
<organism evidence="1 2">
    <name type="scientific">Hibiscus sabdariffa</name>
    <name type="common">roselle</name>
    <dbReference type="NCBI Taxonomy" id="183260"/>
    <lineage>
        <taxon>Eukaryota</taxon>
        <taxon>Viridiplantae</taxon>
        <taxon>Streptophyta</taxon>
        <taxon>Embryophyta</taxon>
        <taxon>Tracheophyta</taxon>
        <taxon>Spermatophyta</taxon>
        <taxon>Magnoliopsida</taxon>
        <taxon>eudicotyledons</taxon>
        <taxon>Gunneridae</taxon>
        <taxon>Pentapetalae</taxon>
        <taxon>rosids</taxon>
        <taxon>malvids</taxon>
        <taxon>Malvales</taxon>
        <taxon>Malvaceae</taxon>
        <taxon>Malvoideae</taxon>
        <taxon>Hibiscus</taxon>
    </lineage>
</organism>
<gene>
    <name evidence="1" type="ORF">V6N11_076771</name>
</gene>
<evidence type="ECO:0000313" key="1">
    <source>
        <dbReference type="EMBL" id="KAK8985079.1"/>
    </source>
</evidence>
<sequence>MVRSPHSAALLAASCSSSDDDGEYFKPSNSQNWRQVDEDFRVRGSGHFTLRKRRSSIDDLFSWAEELTGGKSVVKLWDNLRLGFCLDLDESDNVLNVYDVNRVAKVRSFFRGKGEFQRRLRRHQRFSYPSTLIPQLDEPLSVHGTRAFIAGNWRFSQNRAPKNQWRKSQNPSVMAGSTLIGWLSFLSGPCYLQKLQNSTLIQI</sequence>
<evidence type="ECO:0000313" key="2">
    <source>
        <dbReference type="Proteomes" id="UP001396334"/>
    </source>
</evidence>
<dbReference type="PANTHER" id="PTHR36715">
    <property type="entry name" value="BNAANNG41370D PROTEIN"/>
    <property type="match status" value="1"/>
</dbReference>
<dbReference type="EMBL" id="JBBPBN010000071">
    <property type="protein sequence ID" value="KAK8985079.1"/>
    <property type="molecule type" value="Genomic_DNA"/>
</dbReference>
<dbReference type="PROSITE" id="PS51257">
    <property type="entry name" value="PROKAR_LIPOPROTEIN"/>
    <property type="match status" value="1"/>
</dbReference>
<reference evidence="1 2" key="1">
    <citation type="journal article" date="2024" name="G3 (Bethesda)">
        <title>Genome assembly of Hibiscus sabdariffa L. provides insights into metabolisms of medicinal natural products.</title>
        <authorList>
            <person name="Kim T."/>
        </authorList>
    </citation>
    <scope>NUCLEOTIDE SEQUENCE [LARGE SCALE GENOMIC DNA]</scope>
    <source>
        <strain evidence="1">TK-2024</strain>
        <tissue evidence="1">Old leaves</tissue>
    </source>
</reference>
<dbReference type="PANTHER" id="PTHR36715:SF1">
    <property type="entry name" value="PROTEIN, PUTATIVE-RELATED"/>
    <property type="match status" value="1"/>
</dbReference>
<name>A0ABR2P9H0_9ROSI</name>
<keyword evidence="2" id="KW-1185">Reference proteome</keyword>